<proteinExistence type="predicted"/>
<reference evidence="1" key="1">
    <citation type="submission" date="2021-06" db="EMBL/GenBank/DDBJ databases">
        <authorList>
            <person name="Kallberg Y."/>
            <person name="Tangrot J."/>
            <person name="Rosling A."/>
        </authorList>
    </citation>
    <scope>NUCLEOTIDE SEQUENCE</scope>
    <source>
        <strain evidence="1">28 12/20/2015</strain>
    </source>
</reference>
<name>A0ACA9RF12_9GLOM</name>
<gene>
    <name evidence="1" type="ORF">SPELUC_LOCUS17167</name>
</gene>
<keyword evidence="2" id="KW-1185">Reference proteome</keyword>
<organism evidence="1 2">
    <name type="scientific">Cetraspora pellucida</name>
    <dbReference type="NCBI Taxonomy" id="1433469"/>
    <lineage>
        <taxon>Eukaryota</taxon>
        <taxon>Fungi</taxon>
        <taxon>Fungi incertae sedis</taxon>
        <taxon>Mucoromycota</taxon>
        <taxon>Glomeromycotina</taxon>
        <taxon>Glomeromycetes</taxon>
        <taxon>Diversisporales</taxon>
        <taxon>Gigasporaceae</taxon>
        <taxon>Cetraspora</taxon>
    </lineage>
</organism>
<protein>
    <submittedName>
        <fullName evidence="1">10801_t:CDS:1</fullName>
    </submittedName>
</protein>
<feature type="non-terminal residue" evidence="1">
    <location>
        <position position="1"/>
    </location>
</feature>
<evidence type="ECO:0000313" key="1">
    <source>
        <dbReference type="EMBL" id="CAG8790201.1"/>
    </source>
</evidence>
<accession>A0ACA9RF12</accession>
<dbReference type="Proteomes" id="UP000789366">
    <property type="component" value="Unassembled WGS sequence"/>
</dbReference>
<dbReference type="EMBL" id="CAJVPW010068286">
    <property type="protein sequence ID" value="CAG8790201.1"/>
    <property type="molecule type" value="Genomic_DNA"/>
</dbReference>
<sequence length="81" mass="9877">LLQDEITMLQLELGKIYERMKNLKKENELILQCWLKKINKEVSFYESKLDAHSNMSKFQSIKQRTHPETHYIHEMRKQTNK</sequence>
<comment type="caution">
    <text evidence="1">The sequence shown here is derived from an EMBL/GenBank/DDBJ whole genome shotgun (WGS) entry which is preliminary data.</text>
</comment>
<feature type="non-terminal residue" evidence="1">
    <location>
        <position position="81"/>
    </location>
</feature>
<evidence type="ECO:0000313" key="2">
    <source>
        <dbReference type="Proteomes" id="UP000789366"/>
    </source>
</evidence>